<protein>
    <recommendedName>
        <fullName evidence="1">Ubiquitin-like domain-containing protein</fullName>
    </recommendedName>
</protein>
<evidence type="ECO:0000313" key="2">
    <source>
        <dbReference type="EMBL" id="KAF9579158.1"/>
    </source>
</evidence>
<dbReference type="SUPFAM" id="SSF54236">
    <property type="entry name" value="Ubiquitin-like"/>
    <property type="match status" value="1"/>
</dbReference>
<evidence type="ECO:0000259" key="1">
    <source>
        <dbReference type="PROSITE" id="PS50053"/>
    </source>
</evidence>
<reference evidence="2" key="1">
    <citation type="journal article" date="2020" name="Fungal Divers.">
        <title>Resolving the Mortierellaceae phylogeny through synthesis of multi-gene phylogenetics and phylogenomics.</title>
        <authorList>
            <person name="Vandepol N."/>
            <person name="Liber J."/>
            <person name="Desiro A."/>
            <person name="Na H."/>
            <person name="Kennedy M."/>
            <person name="Barry K."/>
            <person name="Grigoriev I.V."/>
            <person name="Miller A.N."/>
            <person name="O'Donnell K."/>
            <person name="Stajich J.E."/>
            <person name="Bonito G."/>
        </authorList>
    </citation>
    <scope>NUCLEOTIDE SEQUENCE</scope>
    <source>
        <strain evidence="2">KOD1015</strain>
    </source>
</reference>
<dbReference type="InterPro" id="IPR000626">
    <property type="entry name" value="Ubiquitin-like_dom"/>
</dbReference>
<dbReference type="EMBL" id="JAABOA010002992">
    <property type="protein sequence ID" value="KAF9579158.1"/>
    <property type="molecule type" value="Genomic_DNA"/>
</dbReference>
<keyword evidence="3" id="KW-1185">Reference proteome</keyword>
<dbReference type="InterPro" id="IPR029071">
    <property type="entry name" value="Ubiquitin-like_domsf"/>
</dbReference>
<dbReference type="PROSITE" id="PS50053">
    <property type="entry name" value="UBIQUITIN_2"/>
    <property type="match status" value="1"/>
</dbReference>
<gene>
    <name evidence="2" type="ORF">BGW38_004690</name>
</gene>
<name>A0A9P6KBU9_9FUNG</name>
<dbReference type="OrthoDB" id="289038at2759"/>
<dbReference type="Gene3D" id="3.10.20.90">
    <property type="entry name" value="Phosphatidylinositol 3-kinase Catalytic Subunit, Chain A, domain 1"/>
    <property type="match status" value="1"/>
</dbReference>
<feature type="domain" description="Ubiquitin-like" evidence="1">
    <location>
        <begin position="1"/>
        <end position="54"/>
    </location>
</feature>
<proteinExistence type="predicted"/>
<accession>A0A9P6KBU9</accession>
<sequence>MDLKLKIMEKTDIVPLYQRLMFGSVELEKNEATMADLEIPPKSELDLFVFDQGEGAFECLGEMQDVMPVPRDEGGFGGTGLAGDWLDYE</sequence>
<organism evidence="2 3">
    <name type="scientific">Lunasporangiospora selenospora</name>
    <dbReference type="NCBI Taxonomy" id="979761"/>
    <lineage>
        <taxon>Eukaryota</taxon>
        <taxon>Fungi</taxon>
        <taxon>Fungi incertae sedis</taxon>
        <taxon>Mucoromycota</taxon>
        <taxon>Mortierellomycotina</taxon>
        <taxon>Mortierellomycetes</taxon>
        <taxon>Mortierellales</taxon>
        <taxon>Mortierellaceae</taxon>
        <taxon>Lunasporangiospora</taxon>
    </lineage>
</organism>
<dbReference type="AlphaFoldDB" id="A0A9P6KBU9"/>
<comment type="caution">
    <text evidence="2">The sequence shown here is derived from an EMBL/GenBank/DDBJ whole genome shotgun (WGS) entry which is preliminary data.</text>
</comment>
<dbReference type="Proteomes" id="UP000780801">
    <property type="component" value="Unassembled WGS sequence"/>
</dbReference>
<evidence type="ECO:0000313" key="3">
    <source>
        <dbReference type="Proteomes" id="UP000780801"/>
    </source>
</evidence>